<dbReference type="CDD" id="cd16381">
    <property type="entry name" value="YitT_C_like_1"/>
    <property type="match status" value="1"/>
</dbReference>
<feature type="domain" description="DUF5698" evidence="8">
    <location>
        <begin position="36"/>
        <end position="93"/>
    </location>
</feature>
<evidence type="ECO:0000259" key="8">
    <source>
        <dbReference type="Pfam" id="PF18955"/>
    </source>
</evidence>
<keyword evidence="5 6" id="KW-0472">Membrane</keyword>
<evidence type="ECO:0000256" key="6">
    <source>
        <dbReference type="HAMAP-Rule" id="MF_01515"/>
    </source>
</evidence>
<dbReference type="GO" id="GO:0005886">
    <property type="term" value="C:plasma membrane"/>
    <property type="evidence" value="ECO:0007669"/>
    <property type="project" value="UniProtKB-SubCell"/>
</dbReference>
<dbReference type="InterPro" id="IPR044035">
    <property type="entry name" value="DUF5698"/>
</dbReference>
<dbReference type="Proteomes" id="UP000619457">
    <property type="component" value="Unassembled WGS sequence"/>
</dbReference>
<proteinExistence type="inferred from homology"/>
<evidence type="ECO:0000313" key="9">
    <source>
        <dbReference type="EMBL" id="GGZ23013.1"/>
    </source>
</evidence>
<comment type="caution">
    <text evidence="9">The sequence shown here is derived from an EMBL/GenBank/DDBJ whole genome shotgun (WGS) entry which is preliminary data.</text>
</comment>
<evidence type="ECO:0000313" key="10">
    <source>
        <dbReference type="Proteomes" id="UP000619457"/>
    </source>
</evidence>
<sequence length="200" mass="23084">MQEFFSGLGVDDDLFTYVIMPLLIFFARVGDVSINTLRIMFVLNGKKNVAPILGFFEALIWLLAIGQIFQNIDNPMSYLAYAGGFGAGTYIGMVFEEKLALGRVLVRVITKEPMPELIEFMKERDYRFTSLGAEGRFGKVNLLFTVMKRENLKEYVNKIKSLNDKAFYTIESVKRISEDDLNIMEDRPRFTTRIFDRVRK</sequence>
<accession>A0A918UNP1</accession>
<name>A0A918UNP1_9BACT</name>
<comment type="similarity">
    <text evidence="6">Belongs to the UPF0316 family.</text>
</comment>
<feature type="transmembrane region" description="Helical" evidence="6">
    <location>
        <begin position="14"/>
        <end position="37"/>
    </location>
</feature>
<reference evidence="9" key="2">
    <citation type="submission" date="2020-09" db="EMBL/GenBank/DDBJ databases">
        <authorList>
            <person name="Sun Q."/>
            <person name="Kim S."/>
        </authorList>
    </citation>
    <scope>NUCLEOTIDE SEQUENCE</scope>
    <source>
        <strain evidence="9">KCTC 12368</strain>
    </source>
</reference>
<evidence type="ECO:0000259" key="7">
    <source>
        <dbReference type="Pfam" id="PF10035"/>
    </source>
</evidence>
<evidence type="ECO:0000256" key="3">
    <source>
        <dbReference type="ARBA" id="ARBA00022692"/>
    </source>
</evidence>
<dbReference type="Pfam" id="PF18955">
    <property type="entry name" value="DUF5698"/>
    <property type="match status" value="1"/>
</dbReference>
<dbReference type="PANTHER" id="PTHR40060:SF1">
    <property type="entry name" value="UPF0316 PROTEIN YEBE"/>
    <property type="match status" value="1"/>
</dbReference>
<dbReference type="PANTHER" id="PTHR40060">
    <property type="entry name" value="UPF0316 PROTEIN YEBE"/>
    <property type="match status" value="1"/>
</dbReference>
<dbReference type="InterPro" id="IPR019264">
    <property type="entry name" value="DUF2179"/>
</dbReference>
<keyword evidence="10" id="KW-1185">Reference proteome</keyword>
<dbReference type="Pfam" id="PF10035">
    <property type="entry name" value="DUF2179"/>
    <property type="match status" value="1"/>
</dbReference>
<dbReference type="InterPro" id="IPR022930">
    <property type="entry name" value="UPF0316"/>
</dbReference>
<feature type="transmembrane region" description="Helical" evidence="6">
    <location>
        <begin position="75"/>
        <end position="95"/>
    </location>
</feature>
<dbReference type="EMBL" id="BMWX01000002">
    <property type="protein sequence ID" value="GGZ23013.1"/>
    <property type="molecule type" value="Genomic_DNA"/>
</dbReference>
<evidence type="ECO:0000256" key="4">
    <source>
        <dbReference type="ARBA" id="ARBA00022989"/>
    </source>
</evidence>
<comment type="subcellular location">
    <subcellularLocation>
        <location evidence="1 6">Cell membrane</location>
        <topology evidence="1 6">Multi-pass membrane protein</topology>
    </subcellularLocation>
</comment>
<protein>
    <recommendedName>
        <fullName evidence="6">UPF0316 protein GCM10007049_14840</fullName>
    </recommendedName>
</protein>
<feature type="domain" description="DUF2179" evidence="7">
    <location>
        <begin position="128"/>
        <end position="176"/>
    </location>
</feature>
<reference evidence="9" key="1">
    <citation type="journal article" date="2014" name="Int. J. Syst. Evol. Microbiol.">
        <title>Complete genome sequence of Corynebacterium casei LMG S-19264T (=DSM 44701T), isolated from a smear-ripened cheese.</title>
        <authorList>
            <consortium name="US DOE Joint Genome Institute (JGI-PGF)"/>
            <person name="Walter F."/>
            <person name="Albersmeier A."/>
            <person name="Kalinowski J."/>
            <person name="Ruckert C."/>
        </authorList>
    </citation>
    <scope>NUCLEOTIDE SEQUENCE</scope>
    <source>
        <strain evidence="9">KCTC 12368</strain>
    </source>
</reference>
<keyword evidence="3 6" id="KW-0812">Transmembrane</keyword>
<keyword evidence="2 6" id="KW-1003">Cell membrane</keyword>
<dbReference type="RefSeq" id="WP_018471949.1">
    <property type="nucleotide sequence ID" value="NZ_BMWX01000002.1"/>
</dbReference>
<dbReference type="NCBIfam" id="NF003191">
    <property type="entry name" value="PRK04164.1-2"/>
    <property type="match status" value="1"/>
</dbReference>
<organism evidence="9 10">
    <name type="scientific">Echinicola pacifica</name>
    <dbReference type="NCBI Taxonomy" id="346377"/>
    <lineage>
        <taxon>Bacteria</taxon>
        <taxon>Pseudomonadati</taxon>
        <taxon>Bacteroidota</taxon>
        <taxon>Cytophagia</taxon>
        <taxon>Cytophagales</taxon>
        <taxon>Cyclobacteriaceae</taxon>
        <taxon>Echinicola</taxon>
    </lineage>
</organism>
<keyword evidence="4 6" id="KW-1133">Transmembrane helix</keyword>
<evidence type="ECO:0000256" key="5">
    <source>
        <dbReference type="ARBA" id="ARBA00023136"/>
    </source>
</evidence>
<feature type="transmembrane region" description="Helical" evidence="6">
    <location>
        <begin position="49"/>
        <end position="69"/>
    </location>
</feature>
<dbReference type="AlphaFoldDB" id="A0A918UNP1"/>
<gene>
    <name evidence="9" type="ORF">GCM10007049_14840</name>
</gene>
<evidence type="ECO:0000256" key="2">
    <source>
        <dbReference type="ARBA" id="ARBA00022475"/>
    </source>
</evidence>
<evidence type="ECO:0000256" key="1">
    <source>
        <dbReference type="ARBA" id="ARBA00004651"/>
    </source>
</evidence>
<dbReference type="HAMAP" id="MF_01515">
    <property type="entry name" value="UPF0316"/>
    <property type="match status" value="1"/>
</dbReference>